<dbReference type="STRING" id="7370.A0A1I8MDE0"/>
<keyword evidence="4" id="KW-1185">Reference proteome</keyword>
<dbReference type="InterPro" id="IPR021869">
    <property type="entry name" value="RNase_Zc3h12_NYN"/>
</dbReference>
<dbReference type="GeneID" id="101901336"/>
<evidence type="ECO:0000313" key="5">
    <source>
        <dbReference type="RefSeq" id="XP_005175172.1"/>
    </source>
</evidence>
<dbReference type="VEuPathDB" id="VectorBase:MDOMA2_016267"/>
<reference evidence="5" key="2">
    <citation type="submission" date="2025-04" db="UniProtKB">
        <authorList>
            <consortium name="RefSeq"/>
        </authorList>
    </citation>
    <scope>IDENTIFICATION</scope>
    <source>
        <strain evidence="5">Aabys</strain>
    </source>
</reference>
<feature type="compositionally biased region" description="Polar residues" evidence="1">
    <location>
        <begin position="460"/>
        <end position="469"/>
    </location>
</feature>
<evidence type="ECO:0000259" key="2">
    <source>
        <dbReference type="Pfam" id="PF11977"/>
    </source>
</evidence>
<feature type="compositionally biased region" description="Polar residues" evidence="1">
    <location>
        <begin position="265"/>
        <end position="290"/>
    </location>
</feature>
<feature type="compositionally biased region" description="Low complexity" evidence="1">
    <location>
        <begin position="164"/>
        <end position="173"/>
    </location>
</feature>
<feature type="compositionally biased region" description="Polar residues" evidence="1">
    <location>
        <begin position="58"/>
        <end position="75"/>
    </location>
</feature>
<dbReference type="EnsemblMetazoa" id="MDOA003740-RA">
    <property type="protein sequence ID" value="MDOA003740-PA"/>
    <property type="gene ID" value="MDOA003740"/>
</dbReference>
<feature type="compositionally biased region" description="Acidic residues" evidence="1">
    <location>
        <begin position="415"/>
        <end position="426"/>
    </location>
</feature>
<feature type="region of interest" description="Disordered" evidence="1">
    <location>
        <begin position="28"/>
        <end position="99"/>
    </location>
</feature>
<dbReference type="VEuPathDB" id="VectorBase:MDOA003740"/>
<feature type="compositionally biased region" description="Polar residues" evidence="1">
    <location>
        <begin position="300"/>
        <end position="309"/>
    </location>
</feature>
<dbReference type="GO" id="GO:0003729">
    <property type="term" value="F:mRNA binding"/>
    <property type="evidence" value="ECO:0007669"/>
    <property type="project" value="TreeGrafter"/>
</dbReference>
<reference evidence="3" key="1">
    <citation type="submission" date="2020-05" db="UniProtKB">
        <authorList>
            <consortium name="EnsemblMetazoa"/>
        </authorList>
    </citation>
    <scope>IDENTIFICATION</scope>
    <source>
        <strain evidence="3">Aabys</strain>
    </source>
</reference>
<evidence type="ECO:0000256" key="1">
    <source>
        <dbReference type="SAM" id="MobiDB-lite"/>
    </source>
</evidence>
<feature type="compositionally biased region" description="Basic and acidic residues" evidence="1">
    <location>
        <begin position="189"/>
        <end position="212"/>
    </location>
</feature>
<organism evidence="3">
    <name type="scientific">Musca domestica</name>
    <name type="common">House fly</name>
    <dbReference type="NCBI Taxonomy" id="7370"/>
    <lineage>
        <taxon>Eukaryota</taxon>
        <taxon>Metazoa</taxon>
        <taxon>Ecdysozoa</taxon>
        <taxon>Arthropoda</taxon>
        <taxon>Hexapoda</taxon>
        <taxon>Insecta</taxon>
        <taxon>Pterygota</taxon>
        <taxon>Neoptera</taxon>
        <taxon>Endopterygota</taxon>
        <taxon>Diptera</taxon>
        <taxon>Brachycera</taxon>
        <taxon>Muscomorpha</taxon>
        <taxon>Muscoidea</taxon>
        <taxon>Muscidae</taxon>
        <taxon>Musca</taxon>
    </lineage>
</organism>
<feature type="compositionally biased region" description="Basic residues" evidence="1">
    <location>
        <begin position="152"/>
        <end position="163"/>
    </location>
</feature>
<dbReference type="KEGG" id="mde:101901336"/>
<feature type="compositionally biased region" description="Polar residues" evidence="1">
    <location>
        <begin position="354"/>
        <end position="363"/>
    </location>
</feature>
<dbReference type="PANTHER" id="PTHR12876">
    <property type="entry name" value="N4BP1-RELATED"/>
    <property type="match status" value="1"/>
</dbReference>
<proteinExistence type="predicted"/>
<dbReference type="GO" id="GO:0005634">
    <property type="term" value="C:nucleus"/>
    <property type="evidence" value="ECO:0007669"/>
    <property type="project" value="TreeGrafter"/>
</dbReference>
<dbReference type="OrthoDB" id="392925at2759"/>
<dbReference type="Pfam" id="PF11977">
    <property type="entry name" value="RNase_Zc3h12a"/>
    <property type="match status" value="1"/>
</dbReference>
<dbReference type="PANTHER" id="PTHR12876:SF35">
    <property type="entry name" value="LD08718P-RELATED"/>
    <property type="match status" value="1"/>
</dbReference>
<accession>A0A1I8MDE0</accession>
<dbReference type="Proteomes" id="UP001652621">
    <property type="component" value="Unplaced"/>
</dbReference>
<dbReference type="AlphaFoldDB" id="A0A1I8MDE0"/>
<feature type="domain" description="RNase NYN" evidence="2">
    <location>
        <begin position="515"/>
        <end position="664"/>
    </location>
</feature>
<evidence type="ECO:0000313" key="4">
    <source>
        <dbReference type="Proteomes" id="UP001652621"/>
    </source>
</evidence>
<feature type="compositionally biased region" description="Low complexity" evidence="1">
    <location>
        <begin position="404"/>
        <end position="414"/>
    </location>
</feature>
<dbReference type="GO" id="GO:0036464">
    <property type="term" value="C:cytoplasmic ribonucleoprotein granule"/>
    <property type="evidence" value="ECO:0007669"/>
    <property type="project" value="TreeGrafter"/>
</dbReference>
<dbReference type="InterPro" id="IPR051101">
    <property type="entry name" value="ZC3H12/N4BP1_RNase_Reg"/>
</dbReference>
<sequence>MTRRNTRRLARKQSRKSFRQNKKILRKQNQSKIGRGKAMLTRKNNVLPHDQVMKRDGPTTTTPSDKTAAKQNNDDIPSPSRAVLMNNQKKSPQKVWKKSPLKAGYINKFQKFRDDKAKKLVKRSKMIMLDLTKSQNESSGGGGGRLYLNKSARKQMKSPKQIKRNCNLRNNRNNKPKTSFKAPNSSKGVDNKSQKEAPVHKVNKDNEKNKNDGDDDDDDCILIEKNSTQIIIDDDDDDSDDTTSSSDEEETKTNNKPKPPASSVPEYQSLFQSFSKRGSSTPLVKNQQRILPSKRRKINNNDNHFASNSPQQHLTFAQVAANNTSTKANDLFFVDVNSNAFLGNIKYIPRKPLSETSNSSNTKEAGKRMENGDDDDDVIVLDNDTTLKDSSKKSTTNHKTGNASSSSESSSSDDSSSEEEEGEIIDDTIKKKSASNAIADDSVVFISETDSNDFIPLNDGKNNVKPQNSAAPPAKTATKTHLYSDLFTRNEKKQLEVYNSNAYNPNAGEGFTAKKRPVIIDGSNVAFKHSLDKGFSVKGLKIAIEYFESMGHEVKAVIPQFRMNQNKSTDPAELDRLHKSGKIVQTPCKNLPGLTSTSYDDRFILQLACAMDAAIVSNDNYRDLLHENPAFKKIIETRVIGYTWCNDIFILPKDPYGKWGPTLDMILNRS</sequence>
<feature type="region of interest" description="Disordered" evidence="1">
    <location>
        <begin position="455"/>
        <end position="477"/>
    </location>
</feature>
<dbReference type="GO" id="GO:0004521">
    <property type="term" value="F:RNA endonuclease activity"/>
    <property type="evidence" value="ECO:0007669"/>
    <property type="project" value="TreeGrafter"/>
</dbReference>
<feature type="compositionally biased region" description="Acidic residues" evidence="1">
    <location>
        <begin position="232"/>
        <end position="250"/>
    </location>
</feature>
<dbReference type="eggNOG" id="KOG3777">
    <property type="taxonomic scope" value="Eukaryota"/>
</dbReference>
<feature type="region of interest" description="Disordered" evidence="1">
    <location>
        <begin position="351"/>
        <end position="428"/>
    </location>
</feature>
<feature type="region of interest" description="Disordered" evidence="1">
    <location>
        <begin position="152"/>
        <end position="309"/>
    </location>
</feature>
<dbReference type="RefSeq" id="XP_005175172.1">
    <property type="nucleotide sequence ID" value="XM_005175115.3"/>
</dbReference>
<dbReference type="CDD" id="cd18719">
    <property type="entry name" value="PIN_Zc3h12a-N4BP1-like"/>
    <property type="match status" value="1"/>
</dbReference>
<dbReference type="Gene3D" id="3.40.50.11980">
    <property type="match status" value="1"/>
</dbReference>
<name>A0A1I8MDE0_MUSDO</name>
<dbReference type="FunFam" id="3.40.50.11980:FF:000001">
    <property type="entry name" value="ZC3H12A isoform 1"/>
    <property type="match status" value="1"/>
</dbReference>
<gene>
    <name evidence="3" type="primary">101901336</name>
    <name evidence="5" type="synonym">LOC101901336</name>
</gene>
<protein>
    <submittedName>
        <fullName evidence="5">Uncharacterized SDCCAG3 family protein isoform X1</fullName>
    </submittedName>
</protein>
<evidence type="ECO:0000313" key="3">
    <source>
        <dbReference type="EnsemblMetazoa" id="MDOA003740-PA"/>
    </source>
</evidence>